<dbReference type="PROSITE" id="PS50211">
    <property type="entry name" value="DENN"/>
    <property type="match status" value="1"/>
</dbReference>
<dbReference type="InterPro" id="IPR001478">
    <property type="entry name" value="PDZ"/>
</dbReference>
<dbReference type="InParanoid" id="T0QYT0"/>
<feature type="region of interest" description="Disordered" evidence="1">
    <location>
        <begin position="1007"/>
        <end position="1037"/>
    </location>
</feature>
<dbReference type="GO" id="GO:0032483">
    <property type="term" value="P:regulation of Rab protein signal transduction"/>
    <property type="evidence" value="ECO:0007669"/>
    <property type="project" value="TreeGrafter"/>
</dbReference>
<dbReference type="Pfam" id="PF02141">
    <property type="entry name" value="DENN"/>
    <property type="match status" value="1"/>
</dbReference>
<dbReference type="SUPFAM" id="SSF50156">
    <property type="entry name" value="PDZ domain-like"/>
    <property type="match status" value="1"/>
</dbReference>
<dbReference type="SMART" id="SM00800">
    <property type="entry name" value="uDENN"/>
    <property type="match status" value="1"/>
</dbReference>
<dbReference type="SMART" id="SM00228">
    <property type="entry name" value="PDZ"/>
    <property type="match status" value="1"/>
</dbReference>
<dbReference type="Gene3D" id="3.40.50.11500">
    <property type="match status" value="1"/>
</dbReference>
<dbReference type="STRING" id="1156394.T0QYT0"/>
<dbReference type="InterPro" id="IPR005113">
    <property type="entry name" value="uDENN_dom"/>
</dbReference>
<feature type="domain" description="UDENN" evidence="2">
    <location>
        <begin position="13"/>
        <end position="426"/>
    </location>
</feature>
<protein>
    <recommendedName>
        <fullName evidence="2">UDENN domain-containing protein</fullName>
    </recommendedName>
</protein>
<dbReference type="RefSeq" id="XP_008621671.1">
    <property type="nucleotide sequence ID" value="XM_008623449.1"/>
</dbReference>
<keyword evidence="4" id="KW-1185">Reference proteome</keyword>
<evidence type="ECO:0000313" key="3">
    <source>
        <dbReference type="EMBL" id="EQC24903.1"/>
    </source>
</evidence>
<dbReference type="OrthoDB" id="61040at2759"/>
<dbReference type="InterPro" id="IPR043153">
    <property type="entry name" value="DENN_C"/>
</dbReference>
<dbReference type="PANTHER" id="PTHR12296:SF21">
    <property type="entry name" value="DENN DOMAIN-CONTAINING PROTEIN 3"/>
    <property type="match status" value="1"/>
</dbReference>
<sequence length="1037" mass="113115">MAKDPTSVAAPRQLVEYFFVATKTGAGDEALTFQYPATTETDEYPPNILMFMFPCTSSPAHGGLLPPPVYNTFVLTTASGAALYGTSICFFALASSSEAQHTLTSLCFVSQWPFCGPLLKYLEQLAILGVHQARQVDYVGVEKSLANLFYEVPLPVRGRAGVVASIGDTDVLLKRYTMQEVPFEMDMEFLEYTFAILTPTTLLDVLCHLLLEHAVLLVGVDTLFVTAVAETLRHLLFPLQWDHVFIPVVPPGVDMATLLDAPVPFVAGAHPLQLEGAALPPTVVRVDLPEGRVTSAIELPPLPDAVVAMKDRLATVLTKTSTQLSRRLWERRIAFQKALYSNNKGDLMYERGKFLLGSSALIRKVAKSFTHLIGDLVAGHEHCLRGDVLAYISTKPASQQAFYTALADTNAFQAFLDGMAAPHEASRALHFFLQTQQSTTLKSPLLSPSAQENAHFHVAVAPDTPVLQPQNDASTLQFHVAFPTLDVAAFGPRCPIRLAAPTEVDLDDDICSLPNGRRSSSNVTTPEARASVLVWLDTWLSSSEKGKAVQSVFRRTKTLGSPTRSSPLHRTLSQNASRSDGHRPWLLTSCAPACASRVTQTTIALEESCRAKTSDALEAAYVRLIDAFAACETQHHLHDIRHVFAACLGPGPPLGSIYNKAPYWRPFSHMIYAFLKRGDVHEAVKWFSQVSTAPSTSASSAPVESAATCLEHELESLLFRIYATFSVGTLGVRIGPYVDGKGAVVTGLDECGPRQIREQDVLESVNGRLVTTEPFSVAARVLLDAPRPVSLTLLRGLPALEKSQGEPVLRPRRFVNDKFGWLHRENVRVTLLSDCTDCGHRLSHAELERQPNVVRCPTCGSSLAPHFCVISHDVASEPVVFLPWTTMKARLQSFQCASLASLLAIDAGVYWNLFLKCLVLDCDLGDLFPMAASLTPQDNDDQISSTDEPVRSADDADVDDLRALCRFVLRQCPDNASHCAMATRLLSAVNDADDDRNLIKAAEKLDLDGDDNNTAETSVNATEAACRPSRTRSSDLS</sequence>
<feature type="region of interest" description="Disordered" evidence="1">
    <location>
        <begin position="558"/>
        <end position="580"/>
    </location>
</feature>
<accession>T0QYT0</accession>
<dbReference type="EMBL" id="JH767346">
    <property type="protein sequence ID" value="EQC24903.1"/>
    <property type="molecule type" value="Genomic_DNA"/>
</dbReference>
<dbReference type="GeneID" id="19957937"/>
<dbReference type="PANTHER" id="PTHR12296">
    <property type="entry name" value="DENN DOMAIN-CONTAINING PROTEIN 4"/>
    <property type="match status" value="1"/>
</dbReference>
<dbReference type="InterPro" id="IPR036034">
    <property type="entry name" value="PDZ_sf"/>
</dbReference>
<reference evidence="3 4" key="1">
    <citation type="submission" date="2012-04" db="EMBL/GenBank/DDBJ databases">
        <title>The Genome Sequence of Saprolegnia declina VS20.</title>
        <authorList>
            <consortium name="The Broad Institute Genome Sequencing Platform"/>
            <person name="Russ C."/>
            <person name="Nusbaum C."/>
            <person name="Tyler B."/>
            <person name="van West P."/>
            <person name="Dieguez-Uribeondo J."/>
            <person name="de Bruijn I."/>
            <person name="Tripathy S."/>
            <person name="Jiang R."/>
            <person name="Young S.K."/>
            <person name="Zeng Q."/>
            <person name="Gargeya S."/>
            <person name="Fitzgerald M."/>
            <person name="Haas B."/>
            <person name="Abouelleil A."/>
            <person name="Alvarado L."/>
            <person name="Arachchi H.M."/>
            <person name="Berlin A."/>
            <person name="Chapman S.B."/>
            <person name="Goldberg J."/>
            <person name="Griggs A."/>
            <person name="Gujja S."/>
            <person name="Hansen M."/>
            <person name="Howarth C."/>
            <person name="Imamovic A."/>
            <person name="Larimer J."/>
            <person name="McCowen C."/>
            <person name="Montmayeur A."/>
            <person name="Murphy C."/>
            <person name="Neiman D."/>
            <person name="Pearson M."/>
            <person name="Priest M."/>
            <person name="Roberts A."/>
            <person name="Saif S."/>
            <person name="Shea T."/>
            <person name="Sisk P."/>
            <person name="Sykes S."/>
            <person name="Wortman J."/>
            <person name="Nusbaum C."/>
            <person name="Birren B."/>
        </authorList>
    </citation>
    <scope>NUCLEOTIDE SEQUENCE [LARGE SCALE GENOMIC DNA]</scope>
    <source>
        <strain evidence="3 4">VS20</strain>
    </source>
</reference>
<dbReference type="Gene3D" id="3.30.450.200">
    <property type="match status" value="1"/>
</dbReference>
<organism evidence="3 4">
    <name type="scientific">Saprolegnia diclina (strain VS20)</name>
    <dbReference type="NCBI Taxonomy" id="1156394"/>
    <lineage>
        <taxon>Eukaryota</taxon>
        <taxon>Sar</taxon>
        <taxon>Stramenopiles</taxon>
        <taxon>Oomycota</taxon>
        <taxon>Saprolegniomycetes</taxon>
        <taxon>Saprolegniales</taxon>
        <taxon>Saprolegniaceae</taxon>
        <taxon>Saprolegnia</taxon>
    </lineage>
</organism>
<dbReference type="InterPro" id="IPR001194">
    <property type="entry name" value="cDENN_dom"/>
</dbReference>
<dbReference type="SMART" id="SM00799">
    <property type="entry name" value="DENN"/>
    <property type="match status" value="1"/>
</dbReference>
<dbReference type="Proteomes" id="UP000030762">
    <property type="component" value="Unassembled WGS sequence"/>
</dbReference>
<name>T0QYT0_SAPDV</name>
<dbReference type="InterPro" id="IPR037516">
    <property type="entry name" value="Tripartite_DENN"/>
</dbReference>
<gene>
    <name evidence="3" type="ORF">SDRG_17210</name>
</gene>
<evidence type="ECO:0000256" key="1">
    <source>
        <dbReference type="SAM" id="MobiDB-lite"/>
    </source>
</evidence>
<dbReference type="VEuPathDB" id="FungiDB:SDRG_17210"/>
<evidence type="ECO:0000313" key="4">
    <source>
        <dbReference type="Proteomes" id="UP000030762"/>
    </source>
</evidence>
<dbReference type="GO" id="GO:0031410">
    <property type="term" value="C:cytoplasmic vesicle"/>
    <property type="evidence" value="ECO:0007669"/>
    <property type="project" value="TreeGrafter"/>
</dbReference>
<dbReference type="eggNOG" id="KOG2127">
    <property type="taxonomic scope" value="Eukaryota"/>
</dbReference>
<evidence type="ECO:0000259" key="2">
    <source>
        <dbReference type="PROSITE" id="PS50211"/>
    </source>
</evidence>
<dbReference type="AlphaFoldDB" id="T0QYT0"/>
<proteinExistence type="predicted"/>
<feature type="compositionally biased region" description="Polar residues" evidence="1">
    <location>
        <begin position="558"/>
        <end position="578"/>
    </location>
</feature>
<dbReference type="Pfam" id="PF03456">
    <property type="entry name" value="uDENN"/>
    <property type="match status" value="1"/>
</dbReference>
<dbReference type="InterPro" id="IPR051696">
    <property type="entry name" value="DENN_Domain_GEFs"/>
</dbReference>